<keyword evidence="1" id="KW-1133">Transmembrane helix</keyword>
<feature type="transmembrane region" description="Helical" evidence="1">
    <location>
        <begin position="20"/>
        <end position="46"/>
    </location>
</feature>
<dbReference type="EMBL" id="BAABHK010000008">
    <property type="protein sequence ID" value="GAA4630396.1"/>
    <property type="molecule type" value="Genomic_DNA"/>
</dbReference>
<organism evidence="2 3">
    <name type="scientific">Actinoallomurus vinaceus</name>
    <dbReference type="NCBI Taxonomy" id="1080074"/>
    <lineage>
        <taxon>Bacteria</taxon>
        <taxon>Bacillati</taxon>
        <taxon>Actinomycetota</taxon>
        <taxon>Actinomycetes</taxon>
        <taxon>Streptosporangiales</taxon>
        <taxon>Thermomonosporaceae</taxon>
        <taxon>Actinoallomurus</taxon>
    </lineage>
</organism>
<feature type="transmembrane region" description="Helical" evidence="1">
    <location>
        <begin position="181"/>
        <end position="201"/>
    </location>
</feature>
<protein>
    <submittedName>
        <fullName evidence="2">YoaK family protein</fullName>
    </submittedName>
</protein>
<name>A0ABP8UF27_9ACTN</name>
<dbReference type="PANTHER" id="PTHR37314:SF4">
    <property type="entry name" value="UPF0700 TRANSMEMBRANE PROTEIN YOAK"/>
    <property type="match status" value="1"/>
</dbReference>
<evidence type="ECO:0000256" key="1">
    <source>
        <dbReference type="SAM" id="Phobius"/>
    </source>
</evidence>
<dbReference type="InterPro" id="IPR010699">
    <property type="entry name" value="DUF1275"/>
</dbReference>
<dbReference type="RefSeq" id="WP_345434016.1">
    <property type="nucleotide sequence ID" value="NZ_BAABHK010000008.1"/>
</dbReference>
<feature type="transmembrane region" description="Helical" evidence="1">
    <location>
        <begin position="66"/>
        <end position="86"/>
    </location>
</feature>
<proteinExistence type="predicted"/>
<gene>
    <name evidence="2" type="ORF">GCM10023196_055600</name>
</gene>
<keyword evidence="1" id="KW-0812">Transmembrane</keyword>
<accession>A0ABP8UF27</accession>
<reference evidence="3" key="1">
    <citation type="journal article" date="2019" name="Int. J. Syst. Evol. Microbiol.">
        <title>The Global Catalogue of Microorganisms (GCM) 10K type strain sequencing project: providing services to taxonomists for standard genome sequencing and annotation.</title>
        <authorList>
            <consortium name="The Broad Institute Genomics Platform"/>
            <consortium name="The Broad Institute Genome Sequencing Center for Infectious Disease"/>
            <person name="Wu L."/>
            <person name="Ma J."/>
        </authorList>
    </citation>
    <scope>NUCLEOTIDE SEQUENCE [LARGE SCALE GENOMIC DNA]</scope>
    <source>
        <strain evidence="3">JCM 17939</strain>
    </source>
</reference>
<feature type="transmembrane region" description="Helical" evidence="1">
    <location>
        <begin position="98"/>
        <end position="118"/>
    </location>
</feature>
<sequence length="246" mass="26572">MTNTGTESERRRQTVASLELGVLLALVGGFLDAYSFISLGGVFANAQTGNVVLFGVEAARGHWGAAVRHIPPILAFMIGVGVAETLRRPRIAAVVRWPARAALVVEILVLVVVGFLSPVVPQDVVVVVIAFVASVQVSMFRTLINWTYNTTMTTGNLRSAAQALYLVVADRDPEAARKARSFGTVILSFLAGGFVGGLLTLHIGARSIWVCAAVLLLALGLFVVDERRAVWGRRLTSRRPLTRRRR</sequence>
<keyword evidence="1" id="KW-0472">Membrane</keyword>
<dbReference type="Proteomes" id="UP001501442">
    <property type="component" value="Unassembled WGS sequence"/>
</dbReference>
<evidence type="ECO:0000313" key="2">
    <source>
        <dbReference type="EMBL" id="GAA4630396.1"/>
    </source>
</evidence>
<dbReference type="PANTHER" id="PTHR37314">
    <property type="entry name" value="SLR0142 PROTEIN"/>
    <property type="match status" value="1"/>
</dbReference>
<dbReference type="Pfam" id="PF06912">
    <property type="entry name" value="DUF1275"/>
    <property type="match status" value="1"/>
</dbReference>
<comment type="caution">
    <text evidence="2">The sequence shown here is derived from an EMBL/GenBank/DDBJ whole genome shotgun (WGS) entry which is preliminary data.</text>
</comment>
<feature type="transmembrane region" description="Helical" evidence="1">
    <location>
        <begin position="207"/>
        <end position="224"/>
    </location>
</feature>
<evidence type="ECO:0000313" key="3">
    <source>
        <dbReference type="Proteomes" id="UP001501442"/>
    </source>
</evidence>
<feature type="transmembrane region" description="Helical" evidence="1">
    <location>
        <begin position="124"/>
        <end position="144"/>
    </location>
</feature>
<keyword evidence="3" id="KW-1185">Reference proteome</keyword>